<evidence type="ECO:0000256" key="1">
    <source>
        <dbReference type="SAM" id="SignalP"/>
    </source>
</evidence>
<sequence length="89" mass="10112">MRLSYSILPLFLCFGSSYAFAAEEHAPDAAQANNPLANMTAFNMQNYYIGDVSDTDQDANQFWFRYAQPFSLGESKWLLRSSLPINTYP</sequence>
<feature type="non-terminal residue" evidence="2">
    <location>
        <position position="89"/>
    </location>
</feature>
<organism evidence="2">
    <name type="scientific">Salmonella enterica</name>
    <name type="common">Salmonella choleraesuis</name>
    <dbReference type="NCBI Taxonomy" id="28901"/>
    <lineage>
        <taxon>Bacteria</taxon>
        <taxon>Pseudomonadati</taxon>
        <taxon>Pseudomonadota</taxon>
        <taxon>Gammaproteobacteria</taxon>
        <taxon>Enterobacterales</taxon>
        <taxon>Enterobacteriaceae</taxon>
        <taxon>Salmonella</taxon>
    </lineage>
</organism>
<dbReference type="EMBL" id="AACXJM010000108">
    <property type="protein sequence ID" value="EAN2044034.1"/>
    <property type="molecule type" value="Genomic_DNA"/>
</dbReference>
<dbReference type="AlphaFoldDB" id="A0A5T3EME8"/>
<gene>
    <name evidence="2" type="ORF">D9N54_25130</name>
</gene>
<name>A0A5T3EME8_SALER</name>
<accession>A0A5T3EME8</accession>
<comment type="caution">
    <text evidence="2">The sequence shown here is derived from an EMBL/GenBank/DDBJ whole genome shotgun (WGS) entry which is preliminary data.</text>
</comment>
<evidence type="ECO:0000313" key="2">
    <source>
        <dbReference type="EMBL" id="EAN2044034.1"/>
    </source>
</evidence>
<reference evidence="2" key="1">
    <citation type="submission" date="2018-10" db="EMBL/GenBank/DDBJ databases">
        <authorList>
            <consortium name="PulseNet: The National Subtyping Network for Foodborne Disease Surveillance"/>
            <person name="Tarr C.L."/>
            <person name="Trees E."/>
            <person name="Katz L.S."/>
            <person name="Carleton-Romer H.A."/>
            <person name="Stroika S."/>
            <person name="Kucerova Z."/>
            <person name="Roache K.F."/>
            <person name="Sabol A.L."/>
            <person name="Besser J."/>
            <person name="Gerner-Smidt P."/>
        </authorList>
    </citation>
    <scope>NUCLEOTIDE SEQUENCE</scope>
    <source>
        <strain evidence="2">PNUSAS056738</strain>
    </source>
</reference>
<keyword evidence="1" id="KW-0732">Signal</keyword>
<proteinExistence type="predicted"/>
<feature type="chain" id="PRO_5026221670" evidence="1">
    <location>
        <begin position="22"/>
        <end position="89"/>
    </location>
</feature>
<protein>
    <submittedName>
        <fullName evidence="2">Uncharacterized protein</fullName>
    </submittedName>
</protein>
<feature type="signal peptide" evidence="1">
    <location>
        <begin position="1"/>
        <end position="21"/>
    </location>
</feature>